<sequence length="179" mass="21380">MSTNKDRIEKLELDMQKLSDDSAKRFESLEKSLENIARVGETRHSSWNGQHRSHQGEGSYIRPLKMDFPRFSGEEPIIWLDRVAQYFELQQTPEEQEVMLAAFYLEGEANQWWQWLKKVYAQDTKPVVLMNFEQDLLARFRPIDYEDFDEVLSHIEQKGTILEYQWEFECLANRVEGWP</sequence>
<organism evidence="1 2">
    <name type="scientific">Pistacia integerrima</name>
    <dbReference type="NCBI Taxonomy" id="434235"/>
    <lineage>
        <taxon>Eukaryota</taxon>
        <taxon>Viridiplantae</taxon>
        <taxon>Streptophyta</taxon>
        <taxon>Embryophyta</taxon>
        <taxon>Tracheophyta</taxon>
        <taxon>Spermatophyta</taxon>
        <taxon>Magnoliopsida</taxon>
        <taxon>eudicotyledons</taxon>
        <taxon>Gunneridae</taxon>
        <taxon>Pentapetalae</taxon>
        <taxon>rosids</taxon>
        <taxon>malvids</taxon>
        <taxon>Sapindales</taxon>
        <taxon>Anacardiaceae</taxon>
        <taxon>Pistacia</taxon>
    </lineage>
</organism>
<reference evidence="2" key="1">
    <citation type="journal article" date="2023" name="G3 (Bethesda)">
        <title>Genome assembly and association tests identify interacting loci associated with vigor, precocity, and sex in interspecific pistachio rootstocks.</title>
        <authorList>
            <person name="Palmer W."/>
            <person name="Jacygrad E."/>
            <person name="Sagayaradj S."/>
            <person name="Cavanaugh K."/>
            <person name="Han R."/>
            <person name="Bertier L."/>
            <person name="Beede B."/>
            <person name="Kafkas S."/>
            <person name="Golino D."/>
            <person name="Preece J."/>
            <person name="Michelmore R."/>
        </authorList>
    </citation>
    <scope>NUCLEOTIDE SEQUENCE [LARGE SCALE GENOMIC DNA]</scope>
</reference>
<dbReference type="Proteomes" id="UP001163603">
    <property type="component" value="Chromosome 14"/>
</dbReference>
<comment type="caution">
    <text evidence="1">The sequence shown here is derived from an EMBL/GenBank/DDBJ whole genome shotgun (WGS) entry which is preliminary data.</text>
</comment>
<accession>A0ACC0X3X2</accession>
<evidence type="ECO:0000313" key="1">
    <source>
        <dbReference type="EMBL" id="KAJ0010323.1"/>
    </source>
</evidence>
<proteinExistence type="predicted"/>
<dbReference type="EMBL" id="CM047749">
    <property type="protein sequence ID" value="KAJ0010323.1"/>
    <property type="molecule type" value="Genomic_DNA"/>
</dbReference>
<gene>
    <name evidence="1" type="ORF">Pint_33769</name>
</gene>
<protein>
    <submittedName>
        <fullName evidence="1">Uncharacterized protein</fullName>
    </submittedName>
</protein>
<evidence type="ECO:0000313" key="2">
    <source>
        <dbReference type="Proteomes" id="UP001163603"/>
    </source>
</evidence>
<keyword evidence="2" id="KW-1185">Reference proteome</keyword>
<name>A0ACC0X3X2_9ROSI</name>